<dbReference type="STRING" id="888268.A0A1E5WCY2"/>
<dbReference type="CDD" id="cd03053">
    <property type="entry name" value="GST_N_Phi"/>
    <property type="match status" value="1"/>
</dbReference>
<dbReference type="GO" id="GO:0043295">
    <property type="term" value="F:glutathione binding"/>
    <property type="evidence" value="ECO:0007669"/>
    <property type="project" value="TreeGrafter"/>
</dbReference>
<dbReference type="Gene3D" id="1.20.1050.10">
    <property type="match status" value="2"/>
</dbReference>
<comment type="similarity">
    <text evidence="1">Belongs to the GST superfamily. Phi family.</text>
</comment>
<feature type="domain" description="GST N-terminal" evidence="6">
    <location>
        <begin position="327"/>
        <end position="414"/>
    </location>
</feature>
<evidence type="ECO:0000313" key="9">
    <source>
        <dbReference type="Proteomes" id="UP000095767"/>
    </source>
</evidence>
<dbReference type="GO" id="GO:0006749">
    <property type="term" value="P:glutathione metabolic process"/>
    <property type="evidence" value="ECO:0007669"/>
    <property type="project" value="TreeGrafter"/>
</dbReference>
<dbReference type="GO" id="GO:0005737">
    <property type="term" value="C:cytoplasm"/>
    <property type="evidence" value="ECO:0007669"/>
    <property type="project" value="TreeGrafter"/>
</dbReference>
<evidence type="ECO:0000313" key="8">
    <source>
        <dbReference type="EMBL" id="OEL35289.1"/>
    </source>
</evidence>
<dbReference type="Pfam" id="PF02798">
    <property type="entry name" value="GST_N"/>
    <property type="match status" value="2"/>
</dbReference>
<dbReference type="PANTHER" id="PTHR43900">
    <property type="entry name" value="GLUTATHIONE S-TRANSFERASE RHO"/>
    <property type="match status" value="1"/>
</dbReference>
<dbReference type="AlphaFoldDB" id="A0A1E5WCY2"/>
<keyword evidence="9" id="KW-1185">Reference proteome</keyword>
<feature type="compositionally biased region" description="Gly residues" evidence="5">
    <location>
        <begin position="168"/>
        <end position="181"/>
    </location>
</feature>
<comment type="catalytic activity">
    <reaction evidence="4">
        <text>RX + glutathione = an S-substituted glutathione + a halide anion + H(+)</text>
        <dbReference type="Rhea" id="RHEA:16437"/>
        <dbReference type="ChEBI" id="CHEBI:15378"/>
        <dbReference type="ChEBI" id="CHEBI:16042"/>
        <dbReference type="ChEBI" id="CHEBI:17792"/>
        <dbReference type="ChEBI" id="CHEBI:57925"/>
        <dbReference type="ChEBI" id="CHEBI:90779"/>
        <dbReference type="EC" id="2.5.1.18"/>
    </reaction>
</comment>
<evidence type="ECO:0000256" key="2">
    <source>
        <dbReference type="ARBA" id="ARBA00012452"/>
    </source>
</evidence>
<dbReference type="PANTHER" id="PTHR43900:SF17">
    <property type="entry name" value="GLUTATHIONE S-TRANSFERASE 4"/>
    <property type="match status" value="1"/>
</dbReference>
<dbReference type="FunFam" id="3.40.30.10:FF:000016">
    <property type="entry name" value="Glutathione S-transferase F2"/>
    <property type="match status" value="2"/>
</dbReference>
<keyword evidence="3 8" id="KW-0808">Transferase</keyword>
<dbReference type="EC" id="2.5.1.18" evidence="2"/>
<dbReference type="SUPFAM" id="SSF52833">
    <property type="entry name" value="Thioredoxin-like"/>
    <property type="match status" value="2"/>
</dbReference>
<evidence type="ECO:0000259" key="7">
    <source>
        <dbReference type="PROSITE" id="PS50405"/>
    </source>
</evidence>
<evidence type="ECO:0000256" key="3">
    <source>
        <dbReference type="ARBA" id="ARBA00022679"/>
    </source>
</evidence>
<dbReference type="InterPro" id="IPR010987">
    <property type="entry name" value="Glutathione-S-Trfase_C-like"/>
</dbReference>
<dbReference type="PROSITE" id="PS50405">
    <property type="entry name" value="GST_CTER"/>
    <property type="match status" value="1"/>
</dbReference>
<name>A0A1E5WCY2_9POAL</name>
<dbReference type="GO" id="GO:0009635">
    <property type="term" value="P:response to herbicide"/>
    <property type="evidence" value="ECO:0007669"/>
    <property type="project" value="UniProtKB-ARBA"/>
</dbReference>
<evidence type="ECO:0000256" key="4">
    <source>
        <dbReference type="ARBA" id="ARBA00047960"/>
    </source>
</evidence>
<dbReference type="GO" id="GO:0004364">
    <property type="term" value="F:glutathione transferase activity"/>
    <property type="evidence" value="ECO:0007669"/>
    <property type="project" value="UniProtKB-EC"/>
</dbReference>
<feature type="non-terminal residue" evidence="8">
    <location>
        <position position="1"/>
    </location>
</feature>
<dbReference type="InterPro" id="IPR036249">
    <property type="entry name" value="Thioredoxin-like_sf"/>
</dbReference>
<dbReference type="Pfam" id="PF00043">
    <property type="entry name" value="GST_C"/>
    <property type="match status" value="1"/>
</dbReference>
<evidence type="ECO:0000256" key="1">
    <source>
        <dbReference type="ARBA" id="ARBA00010128"/>
    </source>
</evidence>
<feature type="domain" description="GST N-terminal" evidence="6">
    <location>
        <begin position="92"/>
        <end position="174"/>
    </location>
</feature>
<dbReference type="EMBL" id="LWDX02012639">
    <property type="protein sequence ID" value="OEL35289.1"/>
    <property type="molecule type" value="Genomic_DNA"/>
</dbReference>
<organism evidence="8 9">
    <name type="scientific">Dichanthelium oligosanthes</name>
    <dbReference type="NCBI Taxonomy" id="888268"/>
    <lineage>
        <taxon>Eukaryota</taxon>
        <taxon>Viridiplantae</taxon>
        <taxon>Streptophyta</taxon>
        <taxon>Embryophyta</taxon>
        <taxon>Tracheophyta</taxon>
        <taxon>Spermatophyta</taxon>
        <taxon>Magnoliopsida</taxon>
        <taxon>Liliopsida</taxon>
        <taxon>Poales</taxon>
        <taxon>Poaceae</taxon>
        <taxon>PACMAD clade</taxon>
        <taxon>Panicoideae</taxon>
        <taxon>Panicodae</taxon>
        <taxon>Paniceae</taxon>
        <taxon>Dichantheliinae</taxon>
        <taxon>Dichanthelium</taxon>
    </lineage>
</organism>
<feature type="region of interest" description="Disordered" evidence="5">
    <location>
        <begin position="167"/>
        <end position="192"/>
    </location>
</feature>
<dbReference type="PROSITE" id="PS50404">
    <property type="entry name" value="GST_NTER"/>
    <property type="match status" value="2"/>
</dbReference>
<comment type="caution">
    <text evidence="8">The sequence shown here is derived from an EMBL/GenBank/DDBJ whole genome shotgun (WGS) entry which is preliminary data.</text>
</comment>
<reference evidence="8 9" key="1">
    <citation type="submission" date="2016-09" db="EMBL/GenBank/DDBJ databases">
        <title>The draft genome of Dichanthelium oligosanthes: A C3 panicoid grass species.</title>
        <authorList>
            <person name="Studer A.J."/>
            <person name="Schnable J.C."/>
            <person name="Brutnell T.P."/>
        </authorList>
    </citation>
    <scope>NUCLEOTIDE SEQUENCE [LARGE SCALE GENOMIC DNA]</scope>
    <source>
        <strain evidence="9">cv. Kellogg 1175</strain>
        <tissue evidence="8">Leaf</tissue>
    </source>
</reference>
<dbReference type="FunFam" id="1.20.1050.10:FF:000004">
    <property type="entry name" value="Glutathione S-transferase F2"/>
    <property type="match status" value="1"/>
</dbReference>
<evidence type="ECO:0000256" key="5">
    <source>
        <dbReference type="SAM" id="MobiDB-lite"/>
    </source>
</evidence>
<dbReference type="SUPFAM" id="SSF47616">
    <property type="entry name" value="GST C-terminal domain-like"/>
    <property type="match status" value="1"/>
</dbReference>
<dbReference type="Proteomes" id="UP000095767">
    <property type="component" value="Unassembled WGS sequence"/>
</dbReference>
<dbReference type="Gene3D" id="3.40.30.10">
    <property type="entry name" value="Glutaredoxin"/>
    <property type="match status" value="2"/>
</dbReference>
<proteinExistence type="inferred from homology"/>
<gene>
    <name evidence="8" type="ORF">BAE44_0003691</name>
</gene>
<sequence>LLGEGSLEKSAMVDVWLEVEAHQLHPVVGAISVECFAAFFGRARNQAVIDENVEKLAGGVRSAAGAAQRFSSAPASDLRPHPRDRSEAAAMAPVEVYGWPESPFVARALLCLEEAGADYQLVPMSRAAGDHLRPEHLARNPFGEVPVLEDRDLTLFVQAGAPARRLPGGVGNGGRVAGGGGPPAPPGGGRHHAAVHHRALVGRVRDQAVVDENVGKLRAVLEVDEARLSRSRYIAGDFVSVADLSHFPLMRYFMATEYAALVEALPHVRAWWEDLAARPGRWPSSCRRILGCPRKMSSDAQCCASYVILYCRSSIDQREAAMASDKAVMKVYGWAVSPFVARALVCLEEAGADYELVPMSKDAGDHRRPDHLARNPFGQVPVLEDGDLTLFGKSSITFSSSDQVSSVTTHNYNS</sequence>
<evidence type="ECO:0000259" key="6">
    <source>
        <dbReference type="PROSITE" id="PS50404"/>
    </source>
</evidence>
<dbReference type="InterPro" id="IPR036282">
    <property type="entry name" value="Glutathione-S-Trfase_C_sf"/>
</dbReference>
<accession>A0A1E5WCY2</accession>
<protein>
    <recommendedName>
        <fullName evidence="2">glutathione transferase</fullName>
        <ecNumber evidence="2">2.5.1.18</ecNumber>
    </recommendedName>
</protein>
<feature type="domain" description="GST C-terminal" evidence="7">
    <location>
        <begin position="147"/>
        <end position="299"/>
    </location>
</feature>
<dbReference type="InterPro" id="IPR004046">
    <property type="entry name" value="GST_C"/>
</dbReference>
<dbReference type="OrthoDB" id="422574at2759"/>
<dbReference type="InterPro" id="IPR004045">
    <property type="entry name" value="Glutathione_S-Trfase_N"/>
</dbReference>